<dbReference type="Pfam" id="PF00158">
    <property type="entry name" value="Sigma54_activat"/>
    <property type="match status" value="1"/>
</dbReference>
<dbReference type="InterPro" id="IPR001789">
    <property type="entry name" value="Sig_transdc_resp-reg_receiver"/>
</dbReference>
<dbReference type="SMART" id="SM00382">
    <property type="entry name" value="AAA"/>
    <property type="match status" value="1"/>
</dbReference>
<dbReference type="Gene3D" id="3.40.50.2300">
    <property type="match status" value="1"/>
</dbReference>
<dbReference type="Proteomes" id="UP000321577">
    <property type="component" value="Unassembled WGS sequence"/>
</dbReference>
<dbReference type="Gene3D" id="3.40.50.300">
    <property type="entry name" value="P-loop containing nucleotide triphosphate hydrolases"/>
    <property type="match status" value="1"/>
</dbReference>
<dbReference type="Pfam" id="PF25601">
    <property type="entry name" value="AAA_lid_14"/>
    <property type="match status" value="1"/>
</dbReference>
<dbReference type="EMBL" id="BKAG01000010">
    <property type="protein sequence ID" value="GEP42559.1"/>
    <property type="molecule type" value="Genomic_DNA"/>
</dbReference>
<dbReference type="SMART" id="SM00448">
    <property type="entry name" value="REC"/>
    <property type="match status" value="1"/>
</dbReference>
<dbReference type="Pfam" id="PF00072">
    <property type="entry name" value="Response_reg"/>
    <property type="match status" value="1"/>
</dbReference>
<keyword evidence="4" id="KW-0804">Transcription</keyword>
<dbReference type="CDD" id="cd00009">
    <property type="entry name" value="AAA"/>
    <property type="match status" value="1"/>
</dbReference>
<keyword evidence="1" id="KW-0547">Nucleotide-binding</keyword>
<dbReference type="FunFam" id="3.40.50.300:FF:000006">
    <property type="entry name" value="DNA-binding transcriptional regulator NtrC"/>
    <property type="match status" value="1"/>
</dbReference>
<evidence type="ECO:0000313" key="10">
    <source>
        <dbReference type="Proteomes" id="UP000321577"/>
    </source>
</evidence>
<dbReference type="AlphaFoldDB" id="A0A512M740"/>
<evidence type="ECO:0000259" key="7">
    <source>
        <dbReference type="PROSITE" id="PS50045"/>
    </source>
</evidence>
<evidence type="ECO:0000256" key="6">
    <source>
        <dbReference type="SAM" id="MobiDB-lite"/>
    </source>
</evidence>
<evidence type="ECO:0000256" key="3">
    <source>
        <dbReference type="ARBA" id="ARBA00023015"/>
    </source>
</evidence>
<dbReference type="PROSITE" id="PS00688">
    <property type="entry name" value="SIGMA54_INTERACT_3"/>
    <property type="match status" value="1"/>
</dbReference>
<sequence length="496" mass="54367">MSSLQDSRILIVDADSDFLSWACNHLKAPGVVTVTAERTEEAVASYQKARADLVLAEVRLPGTSGIELLKRLRMTDPNAMVILFSGLASNSNVIEAMRLGAYDVLGKEKLPYELRTVVESALRANESRKVTRAQASEVPTETIQETIIGRSAPMQDVFKMIGRVSRSDAPVMVTGESGCGKELVARAVHKFSPRTTKEFVGINITSIPDNLMESELFGHEKGSFTGAVNQRVGRFEQCDGGTLFLDEIGDMPLAVQSKLLRVLQEGEFCRVGSNQTLKCDVRILAATNKDLETEVGKGTFREDLFYRLNVVRIHIPPLRERREDVRLLAEFFLQRQSARRRGPVMRFTDDALALLEAYDWPGNVRELENTIQRACALANSDVLLPSDIPLGSIANSRFTHPANTVTRMRDALSSLISVAQTQPDIDLLPWVEKELCRLALRHYEEDTAKAAKFLGIPAAEVEAKADHHAHASAATSGTSAAATATKKAGGKKPAAV</sequence>
<dbReference type="InterPro" id="IPR058031">
    <property type="entry name" value="AAA_lid_NorR"/>
</dbReference>
<protein>
    <submittedName>
        <fullName evidence="9">Acetoacetate metabolism regulatory protein AtoC</fullName>
    </submittedName>
</protein>
<comment type="caution">
    <text evidence="5">Lacks conserved residue(s) required for the propagation of feature annotation.</text>
</comment>
<feature type="region of interest" description="Disordered" evidence="6">
    <location>
        <begin position="465"/>
        <end position="496"/>
    </location>
</feature>
<proteinExistence type="predicted"/>
<feature type="domain" description="Sigma-54 factor interaction" evidence="7">
    <location>
        <begin position="147"/>
        <end position="376"/>
    </location>
</feature>
<evidence type="ECO:0000256" key="4">
    <source>
        <dbReference type="ARBA" id="ARBA00023163"/>
    </source>
</evidence>
<accession>A0A512M740</accession>
<dbReference type="GO" id="GO:0000160">
    <property type="term" value="P:phosphorelay signal transduction system"/>
    <property type="evidence" value="ECO:0007669"/>
    <property type="project" value="InterPro"/>
</dbReference>
<dbReference type="OrthoDB" id="9802354at2"/>
<keyword evidence="10" id="KW-1185">Reference proteome</keyword>
<evidence type="ECO:0000313" key="9">
    <source>
        <dbReference type="EMBL" id="GEP42559.1"/>
    </source>
</evidence>
<evidence type="ECO:0000256" key="5">
    <source>
        <dbReference type="PROSITE-ProRule" id="PRU00169"/>
    </source>
</evidence>
<evidence type="ECO:0000259" key="8">
    <source>
        <dbReference type="PROSITE" id="PS50110"/>
    </source>
</evidence>
<dbReference type="InterPro" id="IPR002078">
    <property type="entry name" value="Sigma_54_int"/>
</dbReference>
<keyword evidence="2" id="KW-0067">ATP-binding</keyword>
<dbReference type="PANTHER" id="PTHR32071">
    <property type="entry name" value="TRANSCRIPTIONAL REGULATORY PROTEIN"/>
    <property type="match status" value="1"/>
</dbReference>
<dbReference type="RefSeq" id="WP_146850154.1">
    <property type="nucleotide sequence ID" value="NZ_BKAG01000010.1"/>
</dbReference>
<name>A0A512M740_9BACT</name>
<feature type="domain" description="Response regulatory" evidence="8">
    <location>
        <begin position="8"/>
        <end position="122"/>
    </location>
</feature>
<organism evidence="9 10">
    <name type="scientific">Brevifollis gellanilyticus</name>
    <dbReference type="NCBI Taxonomy" id="748831"/>
    <lineage>
        <taxon>Bacteria</taxon>
        <taxon>Pseudomonadati</taxon>
        <taxon>Verrucomicrobiota</taxon>
        <taxon>Verrucomicrobiia</taxon>
        <taxon>Verrucomicrobiales</taxon>
        <taxon>Verrucomicrobiaceae</taxon>
    </lineage>
</organism>
<dbReference type="PROSITE" id="PS50110">
    <property type="entry name" value="RESPONSE_REGULATORY"/>
    <property type="match status" value="1"/>
</dbReference>
<gene>
    <name evidence="9" type="primary">gnfM</name>
    <name evidence="9" type="ORF">BGE01nite_18500</name>
</gene>
<comment type="caution">
    <text evidence="9">The sequence shown here is derived from an EMBL/GenBank/DDBJ whole genome shotgun (WGS) entry which is preliminary data.</text>
</comment>
<dbReference type="InterPro" id="IPR011006">
    <property type="entry name" value="CheY-like_superfamily"/>
</dbReference>
<dbReference type="Gene3D" id="1.10.8.60">
    <property type="match status" value="1"/>
</dbReference>
<dbReference type="PROSITE" id="PS50045">
    <property type="entry name" value="SIGMA54_INTERACT_4"/>
    <property type="match status" value="1"/>
</dbReference>
<evidence type="ECO:0000256" key="1">
    <source>
        <dbReference type="ARBA" id="ARBA00022741"/>
    </source>
</evidence>
<dbReference type="InterPro" id="IPR003593">
    <property type="entry name" value="AAA+_ATPase"/>
</dbReference>
<dbReference type="CDD" id="cd00156">
    <property type="entry name" value="REC"/>
    <property type="match status" value="1"/>
</dbReference>
<dbReference type="SUPFAM" id="SSF52172">
    <property type="entry name" value="CheY-like"/>
    <property type="match status" value="1"/>
</dbReference>
<evidence type="ECO:0000256" key="2">
    <source>
        <dbReference type="ARBA" id="ARBA00022840"/>
    </source>
</evidence>
<dbReference type="SUPFAM" id="SSF52540">
    <property type="entry name" value="P-loop containing nucleoside triphosphate hydrolases"/>
    <property type="match status" value="1"/>
</dbReference>
<dbReference type="InterPro" id="IPR025944">
    <property type="entry name" value="Sigma_54_int_dom_CS"/>
</dbReference>
<dbReference type="InterPro" id="IPR027417">
    <property type="entry name" value="P-loop_NTPase"/>
</dbReference>
<dbReference type="GO" id="GO:0006355">
    <property type="term" value="P:regulation of DNA-templated transcription"/>
    <property type="evidence" value="ECO:0007669"/>
    <property type="project" value="InterPro"/>
</dbReference>
<feature type="compositionally biased region" description="Low complexity" evidence="6">
    <location>
        <begin position="471"/>
        <end position="496"/>
    </location>
</feature>
<reference evidence="9 10" key="1">
    <citation type="submission" date="2019-07" db="EMBL/GenBank/DDBJ databases">
        <title>Whole genome shotgun sequence of Brevifollis gellanilyticus NBRC 108608.</title>
        <authorList>
            <person name="Hosoyama A."/>
            <person name="Uohara A."/>
            <person name="Ohji S."/>
            <person name="Ichikawa N."/>
        </authorList>
    </citation>
    <scope>NUCLEOTIDE SEQUENCE [LARGE SCALE GENOMIC DNA]</scope>
    <source>
        <strain evidence="9 10">NBRC 108608</strain>
    </source>
</reference>
<keyword evidence="3" id="KW-0805">Transcription regulation</keyword>
<dbReference type="GO" id="GO:0005524">
    <property type="term" value="F:ATP binding"/>
    <property type="evidence" value="ECO:0007669"/>
    <property type="project" value="UniProtKB-KW"/>
</dbReference>